<keyword evidence="2" id="KW-1133">Transmembrane helix</keyword>
<dbReference type="AlphaFoldDB" id="M6U436"/>
<feature type="transmembrane region" description="Helical" evidence="2">
    <location>
        <begin position="64"/>
        <end position="89"/>
    </location>
</feature>
<evidence type="ECO:0000256" key="2">
    <source>
        <dbReference type="SAM" id="Phobius"/>
    </source>
</evidence>
<comment type="caution">
    <text evidence="3">The sequence shown here is derived from an EMBL/GenBank/DDBJ whole genome shotgun (WGS) entry which is preliminary data.</text>
</comment>
<evidence type="ECO:0000313" key="3">
    <source>
        <dbReference type="EMBL" id="EMO39260.1"/>
    </source>
</evidence>
<evidence type="ECO:0000313" key="4">
    <source>
        <dbReference type="Proteomes" id="UP000012153"/>
    </source>
</evidence>
<keyword evidence="2" id="KW-0812">Transmembrane</keyword>
<keyword evidence="2" id="KW-0472">Membrane</keyword>
<reference evidence="3 4" key="1">
    <citation type="submission" date="2013-01" db="EMBL/GenBank/DDBJ databases">
        <authorList>
            <person name="Harkins D.M."/>
            <person name="Durkin A.S."/>
            <person name="Brinkac L.M."/>
            <person name="Haft D.H."/>
            <person name="Selengut J.D."/>
            <person name="Sanka R."/>
            <person name="DePew J."/>
            <person name="Purushe J."/>
            <person name="Matthias M.A."/>
            <person name="Vinetz J.M."/>
            <person name="Sutton G.G."/>
            <person name="Nierman W.C."/>
            <person name="Fouts D.E."/>
        </authorList>
    </citation>
    <scope>NUCLEOTIDE SEQUENCE [LARGE SCALE GENOMIC DNA]</scope>
    <source>
        <strain evidence="3 4">ZUN142</strain>
    </source>
</reference>
<feature type="region of interest" description="Disordered" evidence="1">
    <location>
        <begin position="28"/>
        <end position="58"/>
    </location>
</feature>
<protein>
    <submittedName>
        <fullName evidence="3">Uncharacterized protein</fullName>
    </submittedName>
</protein>
<proteinExistence type="predicted"/>
<accession>M6U436</accession>
<feature type="compositionally biased region" description="Basic and acidic residues" evidence="1">
    <location>
        <begin position="39"/>
        <end position="58"/>
    </location>
</feature>
<name>M6U436_9LEPT</name>
<evidence type="ECO:0000256" key="1">
    <source>
        <dbReference type="SAM" id="MobiDB-lite"/>
    </source>
</evidence>
<organism evidence="3 4">
    <name type="scientific">Leptospira noguchii serovar Autumnalis str. ZUN142</name>
    <dbReference type="NCBI Taxonomy" id="1085540"/>
    <lineage>
        <taxon>Bacteria</taxon>
        <taxon>Pseudomonadati</taxon>
        <taxon>Spirochaetota</taxon>
        <taxon>Spirochaetia</taxon>
        <taxon>Leptospirales</taxon>
        <taxon>Leptospiraceae</taxon>
        <taxon>Leptospira</taxon>
    </lineage>
</organism>
<sequence>MEEISRFEFFGKERESQRTAFKLSQIPEENGDTSFSVEESFREGARDQKKAQNDRRKNERNSEVLILVNALLFSWFLLFLKCAIFSLAFPQSVS</sequence>
<gene>
    <name evidence="3" type="ORF">LEP1GSC186_0079</name>
</gene>
<dbReference type="Proteomes" id="UP000012153">
    <property type="component" value="Unassembled WGS sequence"/>
</dbReference>
<dbReference type="EMBL" id="AHOP02000056">
    <property type="protein sequence ID" value="EMO39260.1"/>
    <property type="molecule type" value="Genomic_DNA"/>
</dbReference>